<dbReference type="GeneID" id="105035826"/>
<protein>
    <submittedName>
        <fullName evidence="3">Receptor kinase-like protein Xa21</fullName>
    </submittedName>
</protein>
<dbReference type="AlphaFoldDB" id="A0A6I9QHZ0"/>
<dbReference type="InParanoid" id="A0A6I9QHZ0"/>
<reference evidence="3" key="1">
    <citation type="submission" date="2025-08" db="UniProtKB">
        <authorList>
            <consortium name="RefSeq"/>
        </authorList>
    </citation>
    <scope>IDENTIFICATION</scope>
</reference>
<organism evidence="2 3">
    <name type="scientific">Elaeis guineensis var. tenera</name>
    <name type="common">Oil palm</name>
    <dbReference type="NCBI Taxonomy" id="51953"/>
    <lineage>
        <taxon>Eukaryota</taxon>
        <taxon>Viridiplantae</taxon>
        <taxon>Streptophyta</taxon>
        <taxon>Embryophyta</taxon>
        <taxon>Tracheophyta</taxon>
        <taxon>Spermatophyta</taxon>
        <taxon>Magnoliopsida</taxon>
        <taxon>Liliopsida</taxon>
        <taxon>Arecaceae</taxon>
        <taxon>Arecoideae</taxon>
        <taxon>Cocoseae</taxon>
        <taxon>Elaeidinae</taxon>
        <taxon>Elaeis</taxon>
    </lineage>
</organism>
<dbReference type="Proteomes" id="UP000504607">
    <property type="component" value="Unplaced"/>
</dbReference>
<evidence type="ECO:0000259" key="1">
    <source>
        <dbReference type="PROSITE" id="PS50011"/>
    </source>
</evidence>
<dbReference type="InterPro" id="IPR051564">
    <property type="entry name" value="LRR_receptor-like_kinase"/>
</dbReference>
<accession>A0A6I9QHZ0</accession>
<feature type="domain" description="Protein kinase" evidence="1">
    <location>
        <begin position="1"/>
        <end position="160"/>
    </location>
</feature>
<dbReference type="InterPro" id="IPR011009">
    <property type="entry name" value="Kinase-like_dom_sf"/>
</dbReference>
<keyword evidence="2" id="KW-1185">Reference proteome</keyword>
<dbReference type="KEGG" id="egu:105035826"/>
<dbReference type="GO" id="GO:0004672">
    <property type="term" value="F:protein kinase activity"/>
    <property type="evidence" value="ECO:0007669"/>
    <property type="project" value="InterPro"/>
</dbReference>
<name>A0A6I9QHZ0_ELAGV</name>
<sequence>MAAHVSDFGLAKFLSESTNSFSISASLVAIKGSVGYIAPEYGLGSEISTRGDVYSYGILLLEMFTGKRPTDEIFNESLDLHQFVETAFPTQIMNIIDPQLIRKEEYEIVHDVRQSSKRYKILECLISVISVGLQCSNRSPKERMHTGDIVKKLTAATEIIGRV</sequence>
<dbReference type="RefSeq" id="XP_010909830.1">
    <property type="nucleotide sequence ID" value="XM_010911528.3"/>
</dbReference>
<proteinExistence type="predicted"/>
<dbReference type="OrthoDB" id="676979at2759"/>
<dbReference type="Gene3D" id="1.10.510.10">
    <property type="entry name" value="Transferase(Phosphotransferase) domain 1"/>
    <property type="match status" value="1"/>
</dbReference>
<dbReference type="PROSITE" id="PS50011">
    <property type="entry name" value="PROTEIN_KINASE_DOM"/>
    <property type="match status" value="1"/>
</dbReference>
<evidence type="ECO:0000313" key="3">
    <source>
        <dbReference type="RefSeq" id="XP_010909830.1"/>
    </source>
</evidence>
<dbReference type="GO" id="GO:0016020">
    <property type="term" value="C:membrane"/>
    <property type="evidence" value="ECO:0007669"/>
    <property type="project" value="TreeGrafter"/>
</dbReference>
<gene>
    <name evidence="3" type="primary">LOC105035826</name>
</gene>
<dbReference type="InterPro" id="IPR000719">
    <property type="entry name" value="Prot_kinase_dom"/>
</dbReference>
<dbReference type="GO" id="GO:0005524">
    <property type="term" value="F:ATP binding"/>
    <property type="evidence" value="ECO:0007669"/>
    <property type="project" value="InterPro"/>
</dbReference>
<dbReference type="PANTHER" id="PTHR48055">
    <property type="entry name" value="LEUCINE-RICH REPEAT RECEPTOR PROTEIN KINASE EMS1"/>
    <property type="match status" value="1"/>
</dbReference>
<dbReference type="Pfam" id="PF00069">
    <property type="entry name" value="Pkinase"/>
    <property type="match status" value="1"/>
</dbReference>
<evidence type="ECO:0000313" key="2">
    <source>
        <dbReference type="Proteomes" id="UP000504607"/>
    </source>
</evidence>
<dbReference type="PANTHER" id="PTHR48055:SF55">
    <property type="entry name" value="PROTEIN KINASE DOMAIN-CONTAINING PROTEIN"/>
    <property type="match status" value="1"/>
</dbReference>
<dbReference type="SUPFAM" id="SSF56112">
    <property type="entry name" value="Protein kinase-like (PK-like)"/>
    <property type="match status" value="1"/>
</dbReference>